<dbReference type="Proteomes" id="UP000693970">
    <property type="component" value="Unassembled WGS sequence"/>
</dbReference>
<feature type="compositionally biased region" description="Polar residues" evidence="2">
    <location>
        <begin position="114"/>
        <end position="123"/>
    </location>
</feature>
<feature type="compositionally biased region" description="Basic and acidic residues" evidence="2">
    <location>
        <begin position="971"/>
        <end position="981"/>
    </location>
</feature>
<feature type="compositionally biased region" description="Basic and acidic residues" evidence="2">
    <location>
        <begin position="159"/>
        <end position="173"/>
    </location>
</feature>
<evidence type="ECO:0000256" key="1">
    <source>
        <dbReference type="SAM" id="Coils"/>
    </source>
</evidence>
<evidence type="ECO:0000313" key="3">
    <source>
        <dbReference type="EMBL" id="KAG7372217.1"/>
    </source>
</evidence>
<proteinExistence type="predicted"/>
<comment type="caution">
    <text evidence="3">The sequence shown here is derived from an EMBL/GenBank/DDBJ whole genome shotgun (WGS) entry which is preliminary data.</text>
</comment>
<dbReference type="AlphaFoldDB" id="A0A9K3M1R2"/>
<feature type="coiled-coil region" evidence="1">
    <location>
        <begin position="380"/>
        <end position="426"/>
    </location>
</feature>
<organism evidence="3 4">
    <name type="scientific">Nitzschia inconspicua</name>
    <dbReference type="NCBI Taxonomy" id="303405"/>
    <lineage>
        <taxon>Eukaryota</taxon>
        <taxon>Sar</taxon>
        <taxon>Stramenopiles</taxon>
        <taxon>Ochrophyta</taxon>
        <taxon>Bacillariophyta</taxon>
        <taxon>Bacillariophyceae</taxon>
        <taxon>Bacillariophycidae</taxon>
        <taxon>Bacillariales</taxon>
        <taxon>Bacillariaceae</taxon>
        <taxon>Nitzschia</taxon>
    </lineage>
</organism>
<reference evidence="3" key="1">
    <citation type="journal article" date="2021" name="Sci. Rep.">
        <title>Diploid genomic architecture of Nitzschia inconspicua, an elite biomass production diatom.</title>
        <authorList>
            <person name="Oliver A."/>
            <person name="Podell S."/>
            <person name="Pinowska A."/>
            <person name="Traller J.C."/>
            <person name="Smith S.R."/>
            <person name="McClure R."/>
            <person name="Beliaev A."/>
            <person name="Bohutskyi P."/>
            <person name="Hill E.A."/>
            <person name="Rabines A."/>
            <person name="Zheng H."/>
            <person name="Allen L.Z."/>
            <person name="Kuo A."/>
            <person name="Grigoriev I.V."/>
            <person name="Allen A.E."/>
            <person name="Hazlebeck D."/>
            <person name="Allen E.E."/>
        </authorList>
    </citation>
    <scope>NUCLEOTIDE SEQUENCE</scope>
    <source>
        <strain evidence="3">Hildebrandi</strain>
    </source>
</reference>
<sequence>MDFVEERLQVLDGWLADQPDNEILHEKRDEYAGLYEELNILTKKLKKTAKLLLEENQKEMLLKLTKKQEQYSHEIEDILAYVDQDEMFMEAEMDPSDLLGVPLETLVEQPGMEGSSSNLNFSVSDLPYMQPPPKKKSPNITTGKSLANGNNHASGVSGLDHHNQDTGDTEHEELHPIKEELSSHCNTSMASLSASMTSLSIGNISSHDAVTLRKKLKKVEKLLENSDAGTMDHNQIKKLKKKREEYIRALERVDMLDLDDGNKSFHSFADSSVATMDVSTSSLFRMASSNSSGNKLVNPKSYNKNTLQKKLKKVRKLLKSTTNEQELASYRRKEQEYQQALDNIMASGSSQSIIESSSAGTSIALDDALLELDDDERKQLRTLQKKIKKADKLLAEAQQNGDTKDVKKLRSKRDEYSIAMEKLTKSAAARMRQRCLRSPLLIGSSSKPQSFEEKNEKTPQVLSKERAAKQNSIIDVDDGLENIPTRRDKSLLQKKLSKIDAMIGRVPKESKEYKKLSKKRRLYLDEIGPDLGRETGDVRDIASGSVSVELSLDILNHASAFSLDVSSRSVGVRQSDGETLVESTLDDTERAKCQGNDTLLQKKLLKVEQMLLDIVAKRGRDAEHSRKYNKLLKKRQELITKLESFGRSGRSGQLDHFRNISSTLMEHINVRKDPGSKNRDNRDITSEACTEEYSEEENCIWNSSDEIDHVDQLFEIVDYESEKGSLEDEYQSEEEHSVSEDDLFENTQESIAKKYCDFESQIIPEIYSEAVTKDSSCDSSNRINTVVASNKSNADNYLTKEQNGFDEYALDISGNSDKDCSEPGQSPCQDLDVEVENQIKVLQFKKAKAEQLMVDLIVEQGDAAEDSKKYKAFEMKRLQFMRVLEMLEAKMDASLFVEVEARGSINVETEEAAVQKQFQKEARQLKEEAQERRRKDKEKAATISVTSNHETDEEKRKKAFLEEAQALKQAAMEKKHQERGS</sequence>
<feature type="coiled-coil region" evidence="1">
    <location>
        <begin position="24"/>
        <end position="55"/>
    </location>
</feature>
<feature type="coiled-coil region" evidence="1">
    <location>
        <begin position="304"/>
        <end position="347"/>
    </location>
</feature>
<feature type="compositionally biased region" description="Polar residues" evidence="2">
    <location>
        <begin position="138"/>
        <end position="154"/>
    </location>
</feature>
<gene>
    <name evidence="3" type="ORF">IV203_018360</name>
</gene>
<reference evidence="3" key="2">
    <citation type="submission" date="2021-04" db="EMBL/GenBank/DDBJ databases">
        <authorList>
            <person name="Podell S."/>
        </authorList>
    </citation>
    <scope>NUCLEOTIDE SEQUENCE</scope>
    <source>
        <strain evidence="3">Hildebrandi</strain>
    </source>
</reference>
<dbReference type="EMBL" id="JAGRRH010000003">
    <property type="protein sequence ID" value="KAG7372217.1"/>
    <property type="molecule type" value="Genomic_DNA"/>
</dbReference>
<accession>A0A9K3M1R2</accession>
<keyword evidence="1" id="KW-0175">Coiled coil</keyword>
<feature type="compositionally biased region" description="Basic and acidic residues" evidence="2">
    <location>
        <begin position="450"/>
        <end position="467"/>
    </location>
</feature>
<keyword evidence="4" id="KW-1185">Reference proteome</keyword>
<feature type="region of interest" description="Disordered" evidence="2">
    <location>
        <begin position="442"/>
        <end position="467"/>
    </location>
</feature>
<evidence type="ECO:0000256" key="2">
    <source>
        <dbReference type="SAM" id="MobiDB-lite"/>
    </source>
</evidence>
<feature type="region of interest" description="Disordered" evidence="2">
    <location>
        <begin position="109"/>
        <end position="173"/>
    </location>
</feature>
<name>A0A9K3M1R2_9STRA</name>
<feature type="compositionally biased region" description="Basic and acidic residues" evidence="2">
    <location>
        <begin position="924"/>
        <end position="940"/>
    </location>
</feature>
<protein>
    <submittedName>
        <fullName evidence="3">Uncharacterized protein</fullName>
    </submittedName>
</protein>
<feature type="compositionally biased region" description="Basic and acidic residues" evidence="2">
    <location>
        <begin position="949"/>
        <end position="961"/>
    </location>
</feature>
<evidence type="ECO:0000313" key="4">
    <source>
        <dbReference type="Proteomes" id="UP000693970"/>
    </source>
</evidence>
<feature type="region of interest" description="Disordered" evidence="2">
    <location>
        <begin position="924"/>
        <end position="981"/>
    </location>
</feature>